<dbReference type="PROSITE" id="PS50293">
    <property type="entry name" value="TPR_REGION"/>
    <property type="match status" value="1"/>
</dbReference>
<dbReference type="SMART" id="SM00028">
    <property type="entry name" value="TPR"/>
    <property type="match status" value="3"/>
</dbReference>
<dbReference type="HOGENOM" id="CLU_643658_0_0_7"/>
<evidence type="ECO:0000256" key="1">
    <source>
        <dbReference type="ARBA" id="ARBA00022737"/>
    </source>
</evidence>
<dbReference type="InterPro" id="IPR051685">
    <property type="entry name" value="Ycf3/AcsC/BcsC/TPR_MFPF"/>
</dbReference>
<dbReference type="InterPro" id="IPR039568">
    <property type="entry name" value="Peptidase_MA-like_dom"/>
</dbReference>
<dbReference type="SUPFAM" id="SSF48452">
    <property type="entry name" value="TPR-like"/>
    <property type="match status" value="1"/>
</dbReference>
<dbReference type="PANTHER" id="PTHR44943">
    <property type="entry name" value="CELLULOSE SYNTHASE OPERON PROTEIN C"/>
    <property type="match status" value="1"/>
</dbReference>
<accession>A5G3J2</accession>
<name>A5G3J2_GEOUR</name>
<evidence type="ECO:0000256" key="2">
    <source>
        <dbReference type="ARBA" id="ARBA00022803"/>
    </source>
</evidence>
<dbReference type="InterPro" id="IPR011990">
    <property type="entry name" value="TPR-like_helical_dom_sf"/>
</dbReference>
<dbReference type="Pfam" id="PF13485">
    <property type="entry name" value="Peptidase_MA_2"/>
    <property type="match status" value="1"/>
</dbReference>
<feature type="repeat" description="TPR" evidence="3">
    <location>
        <begin position="139"/>
        <end position="172"/>
    </location>
</feature>
<feature type="domain" description="Peptidase MA-like" evidence="5">
    <location>
        <begin position="255"/>
        <end position="416"/>
    </location>
</feature>
<dbReference type="InterPro" id="IPR013105">
    <property type="entry name" value="TPR_2"/>
</dbReference>
<reference evidence="6 7" key="1">
    <citation type="submission" date="2007-05" db="EMBL/GenBank/DDBJ databases">
        <title>Complete sequence of Geobacter uraniireducens Rf4.</title>
        <authorList>
            <consortium name="US DOE Joint Genome Institute"/>
            <person name="Copeland A."/>
            <person name="Lucas S."/>
            <person name="Lapidus A."/>
            <person name="Barry K."/>
            <person name="Detter J.C."/>
            <person name="Glavina del Rio T."/>
            <person name="Hammon N."/>
            <person name="Israni S."/>
            <person name="Dalin E."/>
            <person name="Tice H."/>
            <person name="Pitluck S."/>
            <person name="Chertkov O."/>
            <person name="Brettin T."/>
            <person name="Bruce D."/>
            <person name="Han C."/>
            <person name="Schmutz J."/>
            <person name="Larimer F."/>
            <person name="Land M."/>
            <person name="Hauser L."/>
            <person name="Kyrpides N."/>
            <person name="Mikhailova N."/>
            <person name="Shelobolina E."/>
            <person name="Aklujkar M."/>
            <person name="Lovley D."/>
            <person name="Richardson P."/>
        </authorList>
    </citation>
    <scope>NUCLEOTIDE SEQUENCE [LARGE SCALE GENOMIC DNA]</scope>
    <source>
        <strain evidence="7">ATCC BAA-1134 / JCM 13001 / Rf4</strain>
    </source>
</reference>
<proteinExistence type="predicted"/>
<evidence type="ECO:0000256" key="4">
    <source>
        <dbReference type="SAM" id="SignalP"/>
    </source>
</evidence>
<keyword evidence="2 3" id="KW-0802">TPR repeat</keyword>
<dbReference type="PANTHER" id="PTHR44943:SF8">
    <property type="entry name" value="TPR REPEAT-CONTAINING PROTEIN MJ0263"/>
    <property type="match status" value="1"/>
</dbReference>
<dbReference type="Gene3D" id="1.25.40.10">
    <property type="entry name" value="Tetratricopeptide repeat domain"/>
    <property type="match status" value="2"/>
</dbReference>
<dbReference type="STRING" id="351605.Gura_2173"/>
<dbReference type="InterPro" id="IPR019734">
    <property type="entry name" value="TPR_rpt"/>
</dbReference>
<dbReference type="PROSITE" id="PS50005">
    <property type="entry name" value="TPR"/>
    <property type="match status" value="3"/>
</dbReference>
<dbReference type="KEGG" id="gur:Gura_2173"/>
<dbReference type="OrthoDB" id="9787613at2"/>
<evidence type="ECO:0000259" key="5">
    <source>
        <dbReference type="Pfam" id="PF13485"/>
    </source>
</evidence>
<keyword evidence="4" id="KW-0732">Signal</keyword>
<feature type="repeat" description="TPR" evidence="3">
    <location>
        <begin position="30"/>
        <end position="63"/>
    </location>
</feature>
<dbReference type="EMBL" id="CP000698">
    <property type="protein sequence ID" value="ABQ26360.1"/>
    <property type="molecule type" value="Genomic_DNA"/>
</dbReference>
<feature type="repeat" description="TPR" evidence="3">
    <location>
        <begin position="71"/>
        <end position="104"/>
    </location>
</feature>
<sequence>MQKTHYISLSALLILFLTLLTSLPVCANDPFVHNDYALELFNRGEYEKALEQLQKAYSFFPYDETLRKNLAVTYMYVGKREMEANRYMEAADYFDHARELAPDNVVYGTMRGIALYLAKNYDAAKYEFERVRGISGDTVDILYYLGRVYYDTGELTAAIECWDKALALDPNNKAVREIVEKVRREAAVESRMGKEHSSKFEISYDAEVTSSLAGGILDILESAYNRVGSDLDYFPTARVPVILYTKKDYRNVTESPDWSGGLYDGKIRLPIGGATELTPQLRAILFHEYAHVVIHELTKGNVPTWLNEGLAEYEGRRELNPPMAELGKAAKHRGYLTFPALEGSFGAFNNRQAALAYQQSYSMVNYMIGAYGWYNVREILVNLGKGMPVDAAIKKALNGFSLDYPGVVVEWQAYMQKEFGK</sequence>
<evidence type="ECO:0000313" key="7">
    <source>
        <dbReference type="Proteomes" id="UP000006695"/>
    </source>
</evidence>
<dbReference type="Proteomes" id="UP000006695">
    <property type="component" value="Chromosome"/>
</dbReference>
<dbReference type="RefSeq" id="WP_011939059.1">
    <property type="nucleotide sequence ID" value="NC_009483.1"/>
</dbReference>
<dbReference type="AlphaFoldDB" id="A5G3J2"/>
<protein>
    <submittedName>
        <fullName evidence="6">Tetratricopeptide TPR_2 repeat protein</fullName>
    </submittedName>
</protein>
<keyword evidence="1" id="KW-0677">Repeat</keyword>
<gene>
    <name evidence="6" type="ordered locus">Gura_2173</name>
</gene>
<dbReference type="Pfam" id="PF07719">
    <property type="entry name" value="TPR_2"/>
    <property type="match status" value="1"/>
</dbReference>
<evidence type="ECO:0000256" key="3">
    <source>
        <dbReference type="PROSITE-ProRule" id="PRU00339"/>
    </source>
</evidence>
<evidence type="ECO:0000313" key="6">
    <source>
        <dbReference type="EMBL" id="ABQ26360.1"/>
    </source>
</evidence>
<organism evidence="6 7">
    <name type="scientific">Geotalea uraniireducens (strain Rf4)</name>
    <name type="common">Geobacter uraniireducens</name>
    <dbReference type="NCBI Taxonomy" id="351605"/>
    <lineage>
        <taxon>Bacteria</taxon>
        <taxon>Pseudomonadati</taxon>
        <taxon>Thermodesulfobacteriota</taxon>
        <taxon>Desulfuromonadia</taxon>
        <taxon>Geobacterales</taxon>
        <taxon>Geobacteraceae</taxon>
        <taxon>Geotalea</taxon>
    </lineage>
</organism>
<keyword evidence="7" id="KW-1185">Reference proteome</keyword>
<feature type="signal peptide" evidence="4">
    <location>
        <begin position="1"/>
        <end position="27"/>
    </location>
</feature>
<feature type="chain" id="PRO_5002683193" evidence="4">
    <location>
        <begin position="28"/>
        <end position="421"/>
    </location>
</feature>